<keyword evidence="1" id="KW-0472">Membrane</keyword>
<evidence type="ECO:0000313" key="2">
    <source>
        <dbReference type="EMBL" id="TWI54492.1"/>
    </source>
</evidence>
<dbReference type="OrthoDB" id="9795813at2"/>
<feature type="transmembrane region" description="Helical" evidence="1">
    <location>
        <begin position="81"/>
        <end position="99"/>
    </location>
</feature>
<dbReference type="GO" id="GO:0005886">
    <property type="term" value="C:plasma membrane"/>
    <property type="evidence" value="ECO:0007669"/>
    <property type="project" value="InterPro"/>
</dbReference>
<keyword evidence="1" id="KW-1133">Transmembrane helix</keyword>
<dbReference type="GO" id="GO:0015234">
    <property type="term" value="F:thiamine transmembrane transporter activity"/>
    <property type="evidence" value="ECO:0007669"/>
    <property type="project" value="InterPro"/>
</dbReference>
<dbReference type="Gene3D" id="1.10.1760.20">
    <property type="match status" value="1"/>
</dbReference>
<evidence type="ECO:0000313" key="3">
    <source>
        <dbReference type="Proteomes" id="UP000315711"/>
    </source>
</evidence>
<protein>
    <submittedName>
        <fullName evidence="2">Thiamine transporter</fullName>
    </submittedName>
</protein>
<proteinExistence type="predicted"/>
<evidence type="ECO:0000256" key="1">
    <source>
        <dbReference type="SAM" id="Phobius"/>
    </source>
</evidence>
<feature type="transmembrane region" description="Helical" evidence="1">
    <location>
        <begin position="31"/>
        <end position="49"/>
    </location>
</feature>
<name>A0A562QCL1_9BACI</name>
<reference evidence="2 3" key="1">
    <citation type="journal article" date="2015" name="Stand. Genomic Sci.">
        <title>Genomic Encyclopedia of Bacterial and Archaeal Type Strains, Phase III: the genomes of soil and plant-associated and newly described type strains.</title>
        <authorList>
            <person name="Whitman W.B."/>
            <person name="Woyke T."/>
            <person name="Klenk H.P."/>
            <person name="Zhou Y."/>
            <person name="Lilburn T.G."/>
            <person name="Beck B.J."/>
            <person name="De Vos P."/>
            <person name="Vandamme P."/>
            <person name="Eisen J.A."/>
            <person name="Garrity G."/>
            <person name="Hugenholtz P."/>
            <person name="Kyrpides N.C."/>
        </authorList>
    </citation>
    <scope>NUCLEOTIDE SEQUENCE [LARGE SCALE GENOMIC DNA]</scope>
    <source>
        <strain evidence="2 3">CGMCC 1.10116</strain>
    </source>
</reference>
<keyword evidence="1" id="KW-0812">Transmembrane</keyword>
<keyword evidence="3" id="KW-1185">Reference proteome</keyword>
<dbReference type="Pfam" id="PF09515">
    <property type="entry name" value="Thia_YuaJ"/>
    <property type="match status" value="1"/>
</dbReference>
<dbReference type="InterPro" id="IPR012651">
    <property type="entry name" value="Thia_Transptr_ThiT"/>
</dbReference>
<accession>A0A562QCL1</accession>
<gene>
    <name evidence="2" type="ORF">IQ10_03044</name>
</gene>
<dbReference type="EMBL" id="VLKZ01000009">
    <property type="protein sequence ID" value="TWI54492.1"/>
    <property type="molecule type" value="Genomic_DNA"/>
</dbReference>
<dbReference type="RefSeq" id="WP_144451282.1">
    <property type="nucleotide sequence ID" value="NZ_VLKZ01000009.1"/>
</dbReference>
<organism evidence="2 3">
    <name type="scientific">Halalkalibacter nanhaiisediminis</name>
    <dbReference type="NCBI Taxonomy" id="688079"/>
    <lineage>
        <taxon>Bacteria</taxon>
        <taxon>Bacillati</taxon>
        <taxon>Bacillota</taxon>
        <taxon>Bacilli</taxon>
        <taxon>Bacillales</taxon>
        <taxon>Bacillaceae</taxon>
        <taxon>Halalkalibacter</taxon>
    </lineage>
</organism>
<sequence>MNRDRLQTMIEIAVMAGLSLILSYVKFGAFWAMGGSISLIMVPIFVIAFRRGWKVGVLTGFLVGVLTLITGGYVVHPIQLIFDYPLPYLVLGFASIFVARSVSHAPKVSAIVFGLLFATTLRFFSHYFSGVIWFGEFAPDGMSPHLYSFFYNISYLLPEMLLTLVILVLLAKSYPQFFLANRHVGGKAS</sequence>
<dbReference type="NCBIfam" id="TIGR02357">
    <property type="entry name" value="ECF_ThiT_YuaJ"/>
    <property type="match status" value="1"/>
</dbReference>
<dbReference type="Proteomes" id="UP000315711">
    <property type="component" value="Unassembled WGS sequence"/>
</dbReference>
<comment type="caution">
    <text evidence="2">The sequence shown here is derived from an EMBL/GenBank/DDBJ whole genome shotgun (WGS) entry which is preliminary data.</text>
</comment>
<feature type="transmembrane region" description="Helical" evidence="1">
    <location>
        <begin position="56"/>
        <end position="75"/>
    </location>
</feature>
<dbReference type="AlphaFoldDB" id="A0A562QCL1"/>
<feature type="transmembrane region" description="Helical" evidence="1">
    <location>
        <begin position="149"/>
        <end position="171"/>
    </location>
</feature>
<feature type="transmembrane region" description="Helical" evidence="1">
    <location>
        <begin position="111"/>
        <end position="129"/>
    </location>
</feature>